<proteinExistence type="predicted"/>
<evidence type="ECO:0000256" key="2">
    <source>
        <dbReference type="SAM" id="MobiDB-lite"/>
    </source>
</evidence>
<accession>A0A1Q9CEP8</accession>
<dbReference type="AlphaFoldDB" id="A0A1Q9CEP8"/>
<feature type="compositionally biased region" description="Basic and acidic residues" evidence="2">
    <location>
        <begin position="339"/>
        <end position="352"/>
    </location>
</feature>
<reference evidence="3 4" key="1">
    <citation type="submission" date="2016-02" db="EMBL/GenBank/DDBJ databases">
        <title>Genome analysis of coral dinoflagellate symbionts highlights evolutionary adaptations to a symbiotic lifestyle.</title>
        <authorList>
            <person name="Aranda M."/>
            <person name="Li Y."/>
            <person name="Liew Y.J."/>
            <person name="Baumgarten S."/>
            <person name="Simakov O."/>
            <person name="Wilson M."/>
            <person name="Piel J."/>
            <person name="Ashoor H."/>
            <person name="Bougouffa S."/>
            <person name="Bajic V.B."/>
            <person name="Ryu T."/>
            <person name="Ravasi T."/>
            <person name="Bayer T."/>
            <person name="Micklem G."/>
            <person name="Kim H."/>
            <person name="Bhak J."/>
            <person name="Lajeunesse T.C."/>
            <person name="Voolstra C.R."/>
        </authorList>
    </citation>
    <scope>NUCLEOTIDE SEQUENCE [LARGE SCALE GENOMIC DNA]</scope>
    <source>
        <strain evidence="3 4">CCMP2467</strain>
    </source>
</reference>
<dbReference type="Proteomes" id="UP000186817">
    <property type="component" value="Unassembled WGS sequence"/>
</dbReference>
<dbReference type="EMBL" id="LSRX01001283">
    <property type="protein sequence ID" value="OLP81398.1"/>
    <property type="molecule type" value="Genomic_DNA"/>
</dbReference>
<feature type="region of interest" description="Disordered" evidence="2">
    <location>
        <begin position="1"/>
        <end position="34"/>
    </location>
</feature>
<feature type="compositionally biased region" description="Acidic residues" evidence="2">
    <location>
        <begin position="15"/>
        <end position="25"/>
    </location>
</feature>
<name>A0A1Q9CEP8_SYMMI</name>
<evidence type="ECO:0000313" key="3">
    <source>
        <dbReference type="EMBL" id="OLP81398.1"/>
    </source>
</evidence>
<feature type="compositionally biased region" description="Basic and acidic residues" evidence="2">
    <location>
        <begin position="268"/>
        <end position="290"/>
    </location>
</feature>
<feature type="coiled-coil region" evidence="1">
    <location>
        <begin position="123"/>
        <end position="182"/>
    </location>
</feature>
<gene>
    <name evidence="3" type="ORF">AK812_SmicGene38065</name>
</gene>
<feature type="region of interest" description="Disordered" evidence="2">
    <location>
        <begin position="247"/>
        <end position="352"/>
    </location>
</feature>
<evidence type="ECO:0000313" key="4">
    <source>
        <dbReference type="Proteomes" id="UP000186817"/>
    </source>
</evidence>
<sequence length="658" mass="74234">MDATAPPNPAGVSVPDDDITGDEETELARSSQSVLGPELQINTTREGQVALTEAALRSHTGYTPTSVVPSLAAYRPSAFPGPGTAAPTLISAANARHEEIVGQIRNENRVQMMNLELTANSHVAQLRLEHARLENRTREMEDMANHNALRGQQAVAHHQSEAQAASEQAKALHQRLRSAESSANAVVAEVEAEARRREAQRRHDTVAKDDEMARMRIEMQEMMRVQREGMQLLQIDNENLRRRLAEAEARNRPSAQFPSTPPGVDAPPGEKDLPEPEGVRAGRAEADKEKKNKKHEKKKRKRDDSSDSSSSVDQKALMKLLKKVVKSKKDKDDDDDDNKETSKNKPKVKETEKVVFPKFPKPEQYRNWRIRVREAIVAASDSPDKAHVWLGKVWDKEVDEKELRDSEGFSTLDAKIMQVKKCKDLSHDISVYDRALEGSEQKSYQFLYNAANNHLERERLQKNRDRIARQVGLALLAEAPCLPIQWIADTGSAQDLIAEWELGHVDPKLSATGRMKWRKEILVLPIKDLNRNDFHECLTPISAYQFKDAEEQDQQPEGSAVEPDCWKVIGDKVVTCHLVPGADLITDEDDWRNVRRRNKKTKFKWIGKTEFTIWRGRQFSFGSFVDGNAAVSELFEQSGEKVAPELADCHVFHDDDMA</sequence>
<keyword evidence="1" id="KW-0175">Coiled coil</keyword>
<dbReference type="OrthoDB" id="10391256at2759"/>
<organism evidence="3 4">
    <name type="scientific">Symbiodinium microadriaticum</name>
    <name type="common">Dinoflagellate</name>
    <name type="synonym">Zooxanthella microadriatica</name>
    <dbReference type="NCBI Taxonomy" id="2951"/>
    <lineage>
        <taxon>Eukaryota</taxon>
        <taxon>Sar</taxon>
        <taxon>Alveolata</taxon>
        <taxon>Dinophyceae</taxon>
        <taxon>Suessiales</taxon>
        <taxon>Symbiodiniaceae</taxon>
        <taxon>Symbiodinium</taxon>
    </lineage>
</organism>
<comment type="caution">
    <text evidence="3">The sequence shown here is derived from an EMBL/GenBank/DDBJ whole genome shotgun (WGS) entry which is preliminary data.</text>
</comment>
<feature type="compositionally biased region" description="Basic residues" evidence="2">
    <location>
        <begin position="291"/>
        <end position="301"/>
    </location>
</feature>
<keyword evidence="4" id="KW-1185">Reference proteome</keyword>
<protein>
    <submittedName>
        <fullName evidence="3">Uncharacterized protein</fullName>
    </submittedName>
</protein>
<evidence type="ECO:0000256" key="1">
    <source>
        <dbReference type="SAM" id="Coils"/>
    </source>
</evidence>